<evidence type="ECO:0000313" key="3">
    <source>
        <dbReference type="EMBL" id="UGS26938.1"/>
    </source>
</evidence>
<dbReference type="SUPFAM" id="SSF47413">
    <property type="entry name" value="lambda repressor-like DNA-binding domains"/>
    <property type="match status" value="1"/>
</dbReference>
<dbReference type="CDD" id="cd00093">
    <property type="entry name" value="HTH_XRE"/>
    <property type="match status" value="1"/>
</dbReference>
<dbReference type="PANTHER" id="PTHR46797">
    <property type="entry name" value="HTH-TYPE TRANSCRIPTIONAL REGULATOR"/>
    <property type="match status" value="1"/>
</dbReference>
<evidence type="ECO:0000256" key="1">
    <source>
        <dbReference type="ARBA" id="ARBA00023125"/>
    </source>
</evidence>
<dbReference type="InterPro" id="IPR050807">
    <property type="entry name" value="TransReg_Diox_bact_type"/>
</dbReference>
<evidence type="ECO:0000313" key="4">
    <source>
        <dbReference type="Proteomes" id="UP001199642"/>
    </source>
</evidence>
<evidence type="ECO:0000259" key="2">
    <source>
        <dbReference type="PROSITE" id="PS50943"/>
    </source>
</evidence>
<keyword evidence="4" id="KW-1185">Reference proteome</keyword>
<sequence length="101" mass="11286">MKEPRSRASERVGRLVRELRAQAALSRVKLAARADLDVSHLARIEGGEGNPTLFVLIQLATALEVPPTRFLEGLSAEDLPDDIRPYSEADFRRELRARHAV</sequence>
<dbReference type="Proteomes" id="UP001199642">
    <property type="component" value="Chromosome"/>
</dbReference>
<name>A0ABY3RS77_9MICO</name>
<dbReference type="RefSeq" id="WP_067243526.1">
    <property type="nucleotide sequence ID" value="NZ_CP082781.1"/>
</dbReference>
<accession>A0ABY3RS77</accession>
<dbReference type="Gene3D" id="1.10.260.40">
    <property type="entry name" value="lambda repressor-like DNA-binding domains"/>
    <property type="match status" value="1"/>
</dbReference>
<dbReference type="InterPro" id="IPR001387">
    <property type="entry name" value="Cro/C1-type_HTH"/>
</dbReference>
<dbReference type="EMBL" id="CP082781">
    <property type="protein sequence ID" value="UGS26938.1"/>
    <property type="molecule type" value="Genomic_DNA"/>
</dbReference>
<proteinExistence type="predicted"/>
<gene>
    <name evidence="3" type="ORF">K8F61_01550</name>
</gene>
<reference evidence="3 4" key="1">
    <citation type="submission" date="2023-01" db="EMBL/GenBank/DDBJ databases">
        <title>Characterization of estradiol degrading bacteria Microbacterium sp. MZT7 and reveal degrading genes through genome analysis.</title>
        <authorList>
            <person name="Hao P."/>
            <person name="Gao Y."/>
        </authorList>
    </citation>
    <scope>NUCLEOTIDE SEQUENCE [LARGE SCALE GENOMIC DNA]</scope>
    <source>
        <strain evidence="3 4">MZT7</strain>
    </source>
</reference>
<dbReference type="SMART" id="SM00530">
    <property type="entry name" value="HTH_XRE"/>
    <property type="match status" value="1"/>
</dbReference>
<organism evidence="3 4">
    <name type="scientific">Microbacterium resistens</name>
    <dbReference type="NCBI Taxonomy" id="156977"/>
    <lineage>
        <taxon>Bacteria</taxon>
        <taxon>Bacillati</taxon>
        <taxon>Actinomycetota</taxon>
        <taxon>Actinomycetes</taxon>
        <taxon>Micrococcales</taxon>
        <taxon>Microbacteriaceae</taxon>
        <taxon>Microbacterium</taxon>
    </lineage>
</organism>
<dbReference type="InterPro" id="IPR010982">
    <property type="entry name" value="Lambda_DNA-bd_dom_sf"/>
</dbReference>
<dbReference type="Pfam" id="PF13560">
    <property type="entry name" value="HTH_31"/>
    <property type="match status" value="1"/>
</dbReference>
<dbReference type="PROSITE" id="PS50943">
    <property type="entry name" value="HTH_CROC1"/>
    <property type="match status" value="1"/>
</dbReference>
<dbReference type="PANTHER" id="PTHR46797:SF1">
    <property type="entry name" value="METHYLPHOSPHONATE SYNTHASE"/>
    <property type="match status" value="1"/>
</dbReference>
<protein>
    <submittedName>
        <fullName evidence="3">Helix-turn-helix domain-containing protein</fullName>
    </submittedName>
</protein>
<keyword evidence="1" id="KW-0238">DNA-binding</keyword>
<feature type="domain" description="HTH cro/C1-type" evidence="2">
    <location>
        <begin position="16"/>
        <end position="70"/>
    </location>
</feature>